<dbReference type="Gene3D" id="3.30.565.10">
    <property type="entry name" value="Histidine kinase-like ATPase, C-terminal domain"/>
    <property type="match status" value="1"/>
</dbReference>
<evidence type="ECO:0000313" key="3">
    <source>
        <dbReference type="EMBL" id="MBP2358562.1"/>
    </source>
</evidence>
<protein>
    <submittedName>
        <fullName evidence="3">Anti-sigma regulatory factor (Ser/Thr protein kinase)</fullName>
    </submittedName>
</protein>
<feature type="domain" description="Histidine kinase/HSP90-like ATPase" evidence="2">
    <location>
        <begin position="49"/>
        <end position="136"/>
    </location>
</feature>
<evidence type="ECO:0000256" key="1">
    <source>
        <dbReference type="ARBA" id="ARBA00022527"/>
    </source>
</evidence>
<reference evidence="3 4" key="1">
    <citation type="submission" date="2021-03" db="EMBL/GenBank/DDBJ databases">
        <title>Sequencing the genomes of 1000 actinobacteria strains.</title>
        <authorList>
            <person name="Klenk H.-P."/>
        </authorList>
    </citation>
    <scope>NUCLEOTIDE SEQUENCE [LARGE SCALE GENOMIC DNA]</scope>
    <source>
        <strain evidence="3 4">DSM 40843</strain>
    </source>
</reference>
<evidence type="ECO:0000313" key="4">
    <source>
        <dbReference type="Proteomes" id="UP001519311"/>
    </source>
</evidence>
<accession>A0ABS4V3Y9</accession>
<dbReference type="Proteomes" id="UP001519311">
    <property type="component" value="Unassembled WGS sequence"/>
</dbReference>
<evidence type="ECO:0000259" key="2">
    <source>
        <dbReference type="Pfam" id="PF13581"/>
    </source>
</evidence>
<dbReference type="InterPro" id="IPR036890">
    <property type="entry name" value="HATPase_C_sf"/>
</dbReference>
<dbReference type="InterPro" id="IPR050267">
    <property type="entry name" value="Anti-sigma-factor_SerPK"/>
</dbReference>
<gene>
    <name evidence="3" type="ORF">JOF59_000962</name>
</gene>
<dbReference type="RefSeq" id="WP_056789184.1">
    <property type="nucleotide sequence ID" value="NZ_BMWJ01000014.1"/>
</dbReference>
<keyword evidence="1" id="KW-0723">Serine/threonine-protein kinase</keyword>
<dbReference type="PANTHER" id="PTHR35526">
    <property type="entry name" value="ANTI-SIGMA-F FACTOR RSBW-RELATED"/>
    <property type="match status" value="1"/>
</dbReference>
<dbReference type="PANTHER" id="PTHR35526:SF3">
    <property type="entry name" value="ANTI-SIGMA-F FACTOR RSBW"/>
    <property type="match status" value="1"/>
</dbReference>
<dbReference type="EMBL" id="JAGINS010000001">
    <property type="protein sequence ID" value="MBP2358562.1"/>
    <property type="molecule type" value="Genomic_DNA"/>
</dbReference>
<dbReference type="Pfam" id="PF13581">
    <property type="entry name" value="HATPase_c_2"/>
    <property type="match status" value="1"/>
</dbReference>
<keyword evidence="1" id="KW-0808">Transferase</keyword>
<keyword evidence="1" id="KW-0418">Kinase</keyword>
<dbReference type="CDD" id="cd16936">
    <property type="entry name" value="HATPase_RsbW-like"/>
    <property type="match status" value="1"/>
</dbReference>
<keyword evidence="4" id="KW-1185">Reference proteome</keyword>
<sequence length="145" mass="15459">MPTIPVSNSPADVFAQRFSATRRGARLARLLAGHQLAVWGHQHGTCVHDTVTLVVAELSANAVLHGLVPGRDFGLALWREDDRGLIRIEVSDTHPARPVRLTPAPDEDHGRGLVLVGALAVRWGVRACVGPGKTVWAECLAAADA</sequence>
<proteinExistence type="predicted"/>
<dbReference type="SUPFAM" id="SSF55874">
    <property type="entry name" value="ATPase domain of HSP90 chaperone/DNA topoisomerase II/histidine kinase"/>
    <property type="match status" value="1"/>
</dbReference>
<dbReference type="InterPro" id="IPR003594">
    <property type="entry name" value="HATPase_dom"/>
</dbReference>
<comment type="caution">
    <text evidence="3">The sequence shown here is derived from an EMBL/GenBank/DDBJ whole genome shotgun (WGS) entry which is preliminary data.</text>
</comment>
<name>A0ABS4V3Y9_9ACTN</name>
<organism evidence="3 4">
    <name type="scientific">Streptomyces clavifer</name>
    <dbReference type="NCBI Taxonomy" id="68188"/>
    <lineage>
        <taxon>Bacteria</taxon>
        <taxon>Bacillati</taxon>
        <taxon>Actinomycetota</taxon>
        <taxon>Actinomycetes</taxon>
        <taxon>Kitasatosporales</taxon>
        <taxon>Streptomycetaceae</taxon>
        <taxon>Streptomyces</taxon>
    </lineage>
</organism>